<feature type="region of interest" description="Disordered" evidence="4">
    <location>
        <begin position="1"/>
        <end position="22"/>
    </location>
</feature>
<organism evidence="6">
    <name type="scientific">Eiseniibacteriota bacterium</name>
    <dbReference type="NCBI Taxonomy" id="2212470"/>
    <lineage>
        <taxon>Bacteria</taxon>
        <taxon>Candidatus Eiseniibacteriota</taxon>
    </lineage>
</organism>
<dbReference type="EMBL" id="DSQF01000028">
    <property type="protein sequence ID" value="HGZ44401.1"/>
    <property type="molecule type" value="Genomic_DNA"/>
</dbReference>
<dbReference type="GO" id="GO:0035657">
    <property type="term" value="C:eRF1 methyltransferase complex"/>
    <property type="evidence" value="ECO:0007669"/>
    <property type="project" value="TreeGrafter"/>
</dbReference>
<dbReference type="GO" id="GO:0032259">
    <property type="term" value="P:methylation"/>
    <property type="evidence" value="ECO:0007669"/>
    <property type="project" value="UniProtKB-KW"/>
</dbReference>
<keyword evidence="1 6" id="KW-0489">Methyltransferase</keyword>
<keyword evidence="2 6" id="KW-0808">Transferase</keyword>
<evidence type="ECO:0000256" key="3">
    <source>
        <dbReference type="ARBA" id="ARBA00022691"/>
    </source>
</evidence>
<evidence type="ECO:0000313" key="6">
    <source>
        <dbReference type="EMBL" id="HGZ44401.1"/>
    </source>
</evidence>
<dbReference type="InterPro" id="IPR007848">
    <property type="entry name" value="Small_mtfrase_dom"/>
</dbReference>
<dbReference type="InterPro" id="IPR052190">
    <property type="entry name" value="Euk-Arch_PrmC-MTase"/>
</dbReference>
<sequence>MDAPRHPAPDAGPARGPRPPLVPIERLDAVPDAALAALAAAAARHGFDSEALAEAERLLPAMAEAMRGPAIRAALAARTEPRMALARLFAYDDAVPAERVQALLGAETTGALAAAGLLEPAPAPRGAGWRARGRLMPFEGLLVWSDRPDAGDAAVMGPGATTQGAARLLPARIAGDVLDVGCGAGSFALLAARRGARRATGVDIAPRAVALARFNARLNRVTAEFAAGDLLAPVAGRAFDLIVAQPPYVVEPEGLGGVTYLHGGARGDAVLRRLLAGLGRALAPGGRALVVADLWLPRGATLHETLRAHLGDPALDLVTLAAPGLSAPIQAAAYASLDDPSLGERYAWAVARYLEHFAALDAQPVHAALVVRRRAHAAPEALTVTVPVAGFAGRDGRDVDQLLAAMDLLGAPDATLLRAALRASRHATWVEERRAPDPAAEARYSVRFERGALARDRELSGSSLVLAATLDAAPSVAAAVERWAAEVGASPAEVRDEVLAFARDGLASGLLVPAS</sequence>
<name>A0A832I463_UNCEI</name>
<dbReference type="CDD" id="cd02440">
    <property type="entry name" value="AdoMet_MTases"/>
    <property type="match status" value="1"/>
</dbReference>
<dbReference type="PANTHER" id="PTHR45875:SF1">
    <property type="entry name" value="METHYLTRANSFERASE N6AMT1"/>
    <property type="match status" value="1"/>
</dbReference>
<evidence type="ECO:0000256" key="4">
    <source>
        <dbReference type="SAM" id="MobiDB-lite"/>
    </source>
</evidence>
<dbReference type="SUPFAM" id="SSF53335">
    <property type="entry name" value="S-adenosyl-L-methionine-dependent methyltransferases"/>
    <property type="match status" value="1"/>
</dbReference>
<dbReference type="InterPro" id="IPR029063">
    <property type="entry name" value="SAM-dependent_MTases_sf"/>
</dbReference>
<gene>
    <name evidence="6" type="ORF">ENR23_13470</name>
</gene>
<comment type="caution">
    <text evidence="6">The sequence shown here is derived from an EMBL/GenBank/DDBJ whole genome shotgun (WGS) entry which is preliminary data.</text>
</comment>
<keyword evidence="3" id="KW-0949">S-adenosyl-L-methionine</keyword>
<evidence type="ECO:0000259" key="5">
    <source>
        <dbReference type="Pfam" id="PF05175"/>
    </source>
</evidence>
<evidence type="ECO:0000256" key="2">
    <source>
        <dbReference type="ARBA" id="ARBA00022679"/>
    </source>
</evidence>
<dbReference type="Pfam" id="PF05175">
    <property type="entry name" value="MTS"/>
    <property type="match status" value="1"/>
</dbReference>
<dbReference type="Gene3D" id="3.40.50.150">
    <property type="entry name" value="Vaccinia Virus protein VP39"/>
    <property type="match status" value="1"/>
</dbReference>
<dbReference type="GO" id="GO:0008276">
    <property type="term" value="F:protein methyltransferase activity"/>
    <property type="evidence" value="ECO:0007669"/>
    <property type="project" value="TreeGrafter"/>
</dbReference>
<dbReference type="AlphaFoldDB" id="A0A832I463"/>
<reference evidence="6" key="1">
    <citation type="journal article" date="2020" name="mSystems">
        <title>Genome- and Community-Level Interaction Insights into Carbon Utilization and Element Cycling Functions of Hydrothermarchaeota in Hydrothermal Sediment.</title>
        <authorList>
            <person name="Zhou Z."/>
            <person name="Liu Y."/>
            <person name="Xu W."/>
            <person name="Pan J."/>
            <person name="Luo Z.H."/>
            <person name="Li M."/>
        </authorList>
    </citation>
    <scope>NUCLEOTIDE SEQUENCE [LARGE SCALE GENOMIC DNA]</scope>
    <source>
        <strain evidence="6">SpSt-381</strain>
    </source>
</reference>
<protein>
    <submittedName>
        <fullName evidence="6">Methyltransferase domain-containing protein</fullName>
    </submittedName>
</protein>
<dbReference type="GO" id="GO:0008757">
    <property type="term" value="F:S-adenosylmethionine-dependent methyltransferase activity"/>
    <property type="evidence" value="ECO:0007669"/>
    <property type="project" value="TreeGrafter"/>
</dbReference>
<accession>A0A832I463</accession>
<proteinExistence type="predicted"/>
<dbReference type="PANTHER" id="PTHR45875">
    <property type="entry name" value="METHYLTRANSFERASE N6AMT1"/>
    <property type="match status" value="1"/>
</dbReference>
<feature type="domain" description="Methyltransferase small" evidence="5">
    <location>
        <begin position="167"/>
        <end position="307"/>
    </location>
</feature>
<evidence type="ECO:0000256" key="1">
    <source>
        <dbReference type="ARBA" id="ARBA00022603"/>
    </source>
</evidence>